<proteinExistence type="predicted"/>
<comment type="caution">
    <text evidence="2">The sequence shown here is derived from an EMBL/GenBank/DDBJ whole genome shotgun (WGS) entry which is preliminary data.</text>
</comment>
<keyword evidence="3" id="KW-1185">Reference proteome</keyword>
<reference evidence="2" key="1">
    <citation type="submission" date="2019-07" db="EMBL/GenBank/DDBJ databases">
        <authorList>
            <person name="Palmer J.M."/>
        </authorList>
    </citation>
    <scope>NUCLEOTIDE SEQUENCE</scope>
    <source>
        <strain evidence="2">PC9</strain>
    </source>
</reference>
<name>A0A8H7A396_PLEOS</name>
<accession>A0A8H7A396</accession>
<dbReference type="VEuPathDB" id="FungiDB:PC9H_003930"/>
<dbReference type="EMBL" id="JACETU010000002">
    <property type="protein sequence ID" value="KAF7437096.1"/>
    <property type="molecule type" value="Genomic_DNA"/>
</dbReference>
<gene>
    <name evidence="2" type="ORF">PC9H_003930</name>
</gene>
<feature type="region of interest" description="Disordered" evidence="1">
    <location>
        <begin position="174"/>
        <end position="226"/>
    </location>
</feature>
<sequence length="280" mass="31057">MTGLANIIPSHIKDEGRLKELRFTRAQTRSYGRWRRGLYNAIMSTPDTLQVDGRFLSSLLLDAPAMMDLGGVQGLWLGDSCCNEPSIAEWRTFFSAFPSLDTLVVSHRPSLNIITALTLPKETPDATFVAPNLSTLRIYGNQIPSVLCLSIFAEQRDRRNNRLRLLEIISASTSPPSSGWGTPTVNAHPSPNTHVDNYNQQDQQAFDNGSSDHNGGGQGGTGNRELEVHPRWPSVLVADLITMGDYVETVDRTKVEMGAAFDIVPQWPPRAFTWLAQMMF</sequence>
<evidence type="ECO:0000313" key="2">
    <source>
        <dbReference type="EMBL" id="KAF7437096.1"/>
    </source>
</evidence>
<evidence type="ECO:0000313" key="3">
    <source>
        <dbReference type="Proteomes" id="UP000623687"/>
    </source>
</evidence>
<feature type="compositionally biased region" description="Polar residues" evidence="1">
    <location>
        <begin position="185"/>
        <end position="206"/>
    </location>
</feature>
<protein>
    <submittedName>
        <fullName evidence="2">Uncharacterized protein</fullName>
    </submittedName>
</protein>
<organism evidence="2 3">
    <name type="scientific">Pleurotus ostreatus</name>
    <name type="common">Oyster mushroom</name>
    <name type="synonym">White-rot fungus</name>
    <dbReference type="NCBI Taxonomy" id="5322"/>
    <lineage>
        <taxon>Eukaryota</taxon>
        <taxon>Fungi</taxon>
        <taxon>Dikarya</taxon>
        <taxon>Basidiomycota</taxon>
        <taxon>Agaricomycotina</taxon>
        <taxon>Agaricomycetes</taxon>
        <taxon>Agaricomycetidae</taxon>
        <taxon>Agaricales</taxon>
        <taxon>Pleurotineae</taxon>
        <taxon>Pleurotaceae</taxon>
        <taxon>Pleurotus</taxon>
    </lineage>
</organism>
<dbReference type="Proteomes" id="UP000623687">
    <property type="component" value="Unassembled WGS sequence"/>
</dbReference>
<evidence type="ECO:0000256" key="1">
    <source>
        <dbReference type="SAM" id="MobiDB-lite"/>
    </source>
</evidence>
<dbReference type="GeneID" id="59373748"/>
<feature type="compositionally biased region" description="Low complexity" evidence="1">
    <location>
        <begin position="174"/>
        <end position="184"/>
    </location>
</feature>
<dbReference type="RefSeq" id="XP_036634995.1">
    <property type="nucleotide sequence ID" value="XM_036773522.1"/>
</dbReference>
<dbReference type="AlphaFoldDB" id="A0A8H7A396"/>